<organism evidence="4 5">
    <name type="scientific">Spinacia oleracea</name>
    <name type="common">Spinach</name>
    <dbReference type="NCBI Taxonomy" id="3562"/>
    <lineage>
        <taxon>Eukaryota</taxon>
        <taxon>Viridiplantae</taxon>
        <taxon>Streptophyta</taxon>
        <taxon>Embryophyta</taxon>
        <taxon>Tracheophyta</taxon>
        <taxon>Spermatophyta</taxon>
        <taxon>Magnoliopsida</taxon>
        <taxon>eudicotyledons</taxon>
        <taxon>Gunneridae</taxon>
        <taxon>Pentapetalae</taxon>
        <taxon>Caryophyllales</taxon>
        <taxon>Chenopodiaceae</taxon>
        <taxon>Chenopodioideae</taxon>
        <taxon>Anserineae</taxon>
        <taxon>Spinacia</taxon>
    </lineage>
</organism>
<dbReference type="GeneID" id="110789376"/>
<evidence type="ECO:0000259" key="3">
    <source>
        <dbReference type="Pfam" id="PF22754"/>
    </source>
</evidence>
<dbReference type="Proteomes" id="UP000813463">
    <property type="component" value="Chromosome 5"/>
</dbReference>
<evidence type="ECO:0000313" key="5">
    <source>
        <dbReference type="RefSeq" id="XP_021849726.1"/>
    </source>
</evidence>
<dbReference type="RefSeq" id="XP_021849726.1">
    <property type="nucleotide sequence ID" value="XM_021994034.2"/>
</dbReference>
<feature type="domain" description="Plant bHLH transcription factor ACT-like" evidence="3">
    <location>
        <begin position="72"/>
        <end position="148"/>
    </location>
</feature>
<comment type="subcellular location">
    <subcellularLocation>
        <location evidence="1">Nucleus</location>
    </subcellularLocation>
</comment>
<dbReference type="GO" id="GO:0003700">
    <property type="term" value="F:DNA-binding transcription factor activity"/>
    <property type="evidence" value="ECO:0000318"/>
    <property type="project" value="GO_Central"/>
</dbReference>
<dbReference type="GO" id="GO:0006355">
    <property type="term" value="P:regulation of DNA-templated transcription"/>
    <property type="evidence" value="ECO:0000318"/>
    <property type="project" value="GO_Central"/>
</dbReference>
<dbReference type="GO" id="GO:0043565">
    <property type="term" value="F:sequence-specific DNA binding"/>
    <property type="evidence" value="ECO:0000318"/>
    <property type="project" value="GO_Central"/>
</dbReference>
<dbReference type="InterPro" id="IPR054502">
    <property type="entry name" value="bHLH-TF_ACT-like_plant"/>
</dbReference>
<gene>
    <name evidence="5" type="primary">LOC110789376</name>
</gene>
<dbReference type="AlphaFoldDB" id="A0A9R0II20"/>
<evidence type="ECO:0000256" key="2">
    <source>
        <dbReference type="ARBA" id="ARBA00023242"/>
    </source>
</evidence>
<reference evidence="5" key="2">
    <citation type="submission" date="2025-08" db="UniProtKB">
        <authorList>
            <consortium name="RefSeq"/>
        </authorList>
    </citation>
    <scope>IDENTIFICATION</scope>
    <source>
        <tissue evidence="5">Leaf</tissue>
    </source>
</reference>
<dbReference type="GO" id="GO:0005634">
    <property type="term" value="C:nucleus"/>
    <property type="evidence" value="ECO:0000318"/>
    <property type="project" value="GO_Central"/>
</dbReference>
<dbReference type="Pfam" id="PF22754">
    <property type="entry name" value="bHLH-TF_ACT-like_plant"/>
    <property type="match status" value="1"/>
</dbReference>
<dbReference type="KEGG" id="soe:110789376"/>
<dbReference type="OrthoDB" id="1057417at2759"/>
<accession>A0A9R0II20</accession>
<protein>
    <recommendedName>
        <fullName evidence="3">Plant bHLH transcription factor ACT-like domain-containing protein</fullName>
    </recommendedName>
</protein>
<name>A0A9R0II20_SPIOL</name>
<proteinExistence type="predicted"/>
<evidence type="ECO:0000313" key="4">
    <source>
        <dbReference type="Proteomes" id="UP000813463"/>
    </source>
</evidence>
<evidence type="ECO:0000256" key="1">
    <source>
        <dbReference type="ARBA" id="ARBA00004123"/>
    </source>
</evidence>
<keyword evidence="2" id="KW-0539">Nucleus</keyword>
<reference evidence="4" key="1">
    <citation type="journal article" date="2021" name="Nat. Commun.">
        <title>Genomic analyses provide insights into spinach domestication and the genetic basis of agronomic traits.</title>
        <authorList>
            <person name="Cai X."/>
            <person name="Sun X."/>
            <person name="Xu C."/>
            <person name="Sun H."/>
            <person name="Wang X."/>
            <person name="Ge C."/>
            <person name="Zhang Z."/>
            <person name="Wang Q."/>
            <person name="Fei Z."/>
            <person name="Jiao C."/>
            <person name="Wang Q."/>
        </authorList>
    </citation>
    <scope>NUCLEOTIDE SEQUENCE [LARGE SCALE GENOMIC DNA]</scope>
    <source>
        <strain evidence="4">cv. Varoflay</strain>
    </source>
</reference>
<keyword evidence="4" id="KW-1185">Reference proteome</keyword>
<sequence length="154" mass="17214">MANPSSIKVQKKKQLRRSLRTLRNLVHSNSNDVNTILSDAFVCIIDSVKKIEELQKELQTMVPIQHQPPPVEVKVEEQGESKYQLNVTSPSEDGKNYFTLIVGAIEEKGINIISASVSRLFWFNMEAIVEVTQAIDSSVLTEIIFKAIGKCGVN</sequence>